<organism evidence="2 3">
    <name type="scientific">Vigna mungo</name>
    <name type="common">Black gram</name>
    <name type="synonym">Phaseolus mungo</name>
    <dbReference type="NCBI Taxonomy" id="3915"/>
    <lineage>
        <taxon>Eukaryota</taxon>
        <taxon>Viridiplantae</taxon>
        <taxon>Streptophyta</taxon>
        <taxon>Embryophyta</taxon>
        <taxon>Tracheophyta</taxon>
        <taxon>Spermatophyta</taxon>
        <taxon>Magnoliopsida</taxon>
        <taxon>eudicotyledons</taxon>
        <taxon>Gunneridae</taxon>
        <taxon>Pentapetalae</taxon>
        <taxon>rosids</taxon>
        <taxon>fabids</taxon>
        <taxon>Fabales</taxon>
        <taxon>Fabaceae</taxon>
        <taxon>Papilionoideae</taxon>
        <taxon>50 kb inversion clade</taxon>
        <taxon>NPAAA clade</taxon>
        <taxon>indigoferoid/millettioid clade</taxon>
        <taxon>Phaseoleae</taxon>
        <taxon>Vigna</taxon>
    </lineage>
</organism>
<name>A0AAQ3RAZ6_VIGMU</name>
<sequence>MTTPGFGLPEAYMARKLFVEKRKKSAQEDEEKSTQMNISTFKSASEGKAASGCFSWVKNMKFLCNNKFTNEMVGNVKNRVDTEIGGSNIIRVNCWLFGKRAMKFLEDLATKGCFLHDQDVKIDGSVTTRIEKNSYSWINKSCSHFKEISSLVQLKGCWYPDLVKIFYQNLKLENIDIHSRVKGVDILINNDTWEQVIGLKAEGVYPFPPTSEENCLLKKKDIYKGWLRSSDNHYDEKFFSHEGLKMEERIMAHILVLFILPGRLLEPNLILRGWCFKGEENLLYLYGSTSVTDEQRKIPYSENNCVHLATNQLQEIVNKLDQLEIKVDHILQQSFEEDTFEEDTMDSHI</sequence>
<evidence type="ECO:0000313" key="2">
    <source>
        <dbReference type="EMBL" id="WVY89958.1"/>
    </source>
</evidence>
<protein>
    <submittedName>
        <fullName evidence="2">Uncharacterized protein</fullName>
    </submittedName>
</protein>
<dbReference type="AlphaFoldDB" id="A0AAQ3RAZ6"/>
<dbReference type="EMBL" id="CP144690">
    <property type="protein sequence ID" value="WVY89958.1"/>
    <property type="molecule type" value="Genomic_DNA"/>
</dbReference>
<proteinExistence type="predicted"/>
<evidence type="ECO:0000313" key="3">
    <source>
        <dbReference type="Proteomes" id="UP001374535"/>
    </source>
</evidence>
<evidence type="ECO:0000256" key="1">
    <source>
        <dbReference type="SAM" id="Coils"/>
    </source>
</evidence>
<gene>
    <name evidence="2" type="ORF">V8G54_035472</name>
</gene>
<reference evidence="2 3" key="1">
    <citation type="journal article" date="2023" name="Life. Sci Alliance">
        <title>Evolutionary insights into 3D genome organization and epigenetic landscape of Vigna mungo.</title>
        <authorList>
            <person name="Junaid A."/>
            <person name="Singh B."/>
            <person name="Bhatia S."/>
        </authorList>
    </citation>
    <scope>NUCLEOTIDE SEQUENCE [LARGE SCALE GENOMIC DNA]</scope>
    <source>
        <strain evidence="2">Urdbean</strain>
    </source>
</reference>
<feature type="coiled-coil region" evidence="1">
    <location>
        <begin position="306"/>
        <end position="333"/>
    </location>
</feature>
<dbReference type="Proteomes" id="UP001374535">
    <property type="component" value="Chromosome 11"/>
</dbReference>
<keyword evidence="1" id="KW-0175">Coiled coil</keyword>
<accession>A0AAQ3RAZ6</accession>
<keyword evidence="3" id="KW-1185">Reference proteome</keyword>